<dbReference type="VEuPathDB" id="FungiDB:BO80DRAFT_321688"/>
<feature type="non-terminal residue" evidence="1">
    <location>
        <position position="67"/>
    </location>
</feature>
<keyword evidence="2" id="KW-1185">Reference proteome</keyword>
<reference evidence="1 2" key="1">
    <citation type="submission" date="2018-02" db="EMBL/GenBank/DDBJ databases">
        <title>The genomes of Aspergillus section Nigri reveals drivers in fungal speciation.</title>
        <authorList>
            <consortium name="DOE Joint Genome Institute"/>
            <person name="Vesth T.C."/>
            <person name="Nybo J."/>
            <person name="Theobald S."/>
            <person name="Brandl J."/>
            <person name="Frisvad J.C."/>
            <person name="Nielsen K.F."/>
            <person name="Lyhne E.K."/>
            <person name="Kogle M.E."/>
            <person name="Kuo A."/>
            <person name="Riley R."/>
            <person name="Clum A."/>
            <person name="Nolan M."/>
            <person name="Lipzen A."/>
            <person name="Salamov A."/>
            <person name="Henrissat B."/>
            <person name="Wiebenga A."/>
            <person name="De vries R.P."/>
            <person name="Grigoriev I.V."/>
            <person name="Mortensen U.H."/>
            <person name="Andersen M.R."/>
            <person name="Baker S.E."/>
        </authorList>
    </citation>
    <scope>NUCLEOTIDE SEQUENCE [LARGE SCALE GENOMIC DNA]</scope>
    <source>
        <strain evidence="1 2">CBS 121593</strain>
    </source>
</reference>
<dbReference type="EMBL" id="KZ824445">
    <property type="protein sequence ID" value="RAK99637.1"/>
    <property type="molecule type" value="Genomic_DNA"/>
</dbReference>
<evidence type="ECO:0000313" key="1">
    <source>
        <dbReference type="EMBL" id="RAK99637.1"/>
    </source>
</evidence>
<accession>A0A395GY68</accession>
<protein>
    <submittedName>
        <fullName evidence="1">Uncharacterized protein</fullName>
    </submittedName>
</protein>
<dbReference type="GeneID" id="37220001"/>
<feature type="non-terminal residue" evidence="1">
    <location>
        <position position="1"/>
    </location>
</feature>
<gene>
    <name evidence="1" type="ORF">BO80DRAFT_321688</name>
</gene>
<dbReference type="OrthoDB" id="1668230at2759"/>
<evidence type="ECO:0000313" key="2">
    <source>
        <dbReference type="Proteomes" id="UP000249402"/>
    </source>
</evidence>
<dbReference type="RefSeq" id="XP_025573965.1">
    <property type="nucleotide sequence ID" value="XM_025715136.1"/>
</dbReference>
<dbReference type="AlphaFoldDB" id="A0A395GY68"/>
<proteinExistence type="predicted"/>
<dbReference type="STRING" id="1448316.A0A395GY68"/>
<organism evidence="1 2">
    <name type="scientific">Aspergillus ibericus CBS 121593</name>
    <dbReference type="NCBI Taxonomy" id="1448316"/>
    <lineage>
        <taxon>Eukaryota</taxon>
        <taxon>Fungi</taxon>
        <taxon>Dikarya</taxon>
        <taxon>Ascomycota</taxon>
        <taxon>Pezizomycotina</taxon>
        <taxon>Eurotiomycetes</taxon>
        <taxon>Eurotiomycetidae</taxon>
        <taxon>Eurotiales</taxon>
        <taxon>Aspergillaceae</taxon>
        <taxon>Aspergillus</taxon>
        <taxon>Aspergillus subgen. Circumdati</taxon>
    </lineage>
</organism>
<dbReference type="Proteomes" id="UP000249402">
    <property type="component" value="Unassembled WGS sequence"/>
</dbReference>
<name>A0A395GY68_9EURO</name>
<sequence>KLVAFTESIKLPLDTCMEKADHGGYSIQTDIGQLGSVMYEVIVGEKCEFDIFKDMPPELSRGRWPRR</sequence>